<dbReference type="InterPro" id="IPR024079">
    <property type="entry name" value="MetalloPept_cat_dom_sf"/>
</dbReference>
<keyword evidence="2 8" id="KW-0479">Metal-binding</keyword>
<feature type="binding site" evidence="8">
    <location>
        <position position="202"/>
    </location>
    <ligand>
        <name>Zn(2+)</name>
        <dbReference type="ChEBI" id="CHEBI:29105"/>
        <note>catalytic</note>
    </ligand>
</feature>
<dbReference type="OMA" id="MVLSHTI"/>
<feature type="active site" evidence="8">
    <location>
        <position position="203"/>
    </location>
</feature>
<dbReference type="KEGG" id="spu:105442236"/>
<dbReference type="PROSITE" id="PS50215">
    <property type="entry name" value="ADAM_MEPRO"/>
    <property type="match status" value="1"/>
</dbReference>
<feature type="chain" id="PRO_5029601839" description="Peptidase M12B domain-containing protein" evidence="9">
    <location>
        <begin position="25"/>
        <end position="348"/>
    </location>
</feature>
<evidence type="ECO:0000256" key="1">
    <source>
        <dbReference type="ARBA" id="ARBA00022670"/>
    </source>
</evidence>
<evidence type="ECO:0000256" key="4">
    <source>
        <dbReference type="ARBA" id="ARBA00022833"/>
    </source>
</evidence>
<keyword evidence="6" id="KW-1015">Disulfide bond</keyword>
<feature type="binding site" evidence="8">
    <location>
        <position position="212"/>
    </location>
    <ligand>
        <name>Zn(2+)</name>
        <dbReference type="ChEBI" id="CHEBI:29105"/>
        <note>catalytic</note>
    </ligand>
</feature>
<keyword evidence="1" id="KW-0645">Protease</keyword>
<protein>
    <recommendedName>
        <fullName evidence="10">Peptidase M12B domain-containing protein</fullName>
    </recommendedName>
</protein>
<keyword evidence="4 8" id="KW-0862">Zinc</keyword>
<evidence type="ECO:0000313" key="12">
    <source>
        <dbReference type="Proteomes" id="UP000007110"/>
    </source>
</evidence>
<sequence length="348" mass="38959">MKTTSTSIVFTIFSILSSIGYNHCIPHNLSMKKGQANSMKIKAKYKIPPPVSGELLTPRAVELMLVLHHDLSRYHGGDTINYITNISNQAADLWSDIPNLGVNITVRVTKTVFLKDDTNSLPIESDANQLLRHFCNDWQNENKYWHRGEFDAMILITREDVHLNNNYNATGLAYMHGACDEGYQCVVVQDTSPMGTAITLAHELGHLLGMYHDGQFNGCIDRTNLMSGYTVSGAQSVRWSTCSTKSLLEYLKLPRSQCLQNITSPSAVRLTTQTFPGQYYDTDHQCRIALGSSARTCPTGKRELFQKLCQHLKCLQPAKKKCVMTNRPPLDGTPCAINKVIYIPMILN</sequence>
<evidence type="ECO:0000256" key="3">
    <source>
        <dbReference type="ARBA" id="ARBA00022801"/>
    </source>
</evidence>
<keyword evidence="12" id="KW-1185">Reference proteome</keyword>
<feature type="signal peptide" evidence="9">
    <location>
        <begin position="1"/>
        <end position="24"/>
    </location>
</feature>
<dbReference type="GO" id="GO:0046872">
    <property type="term" value="F:metal ion binding"/>
    <property type="evidence" value="ECO:0007669"/>
    <property type="project" value="UniProtKB-KW"/>
</dbReference>
<accession>A0A7M7PLA1</accession>
<evidence type="ECO:0000256" key="6">
    <source>
        <dbReference type="ARBA" id="ARBA00023157"/>
    </source>
</evidence>
<dbReference type="Pfam" id="PF01421">
    <property type="entry name" value="Reprolysin"/>
    <property type="match status" value="1"/>
</dbReference>
<dbReference type="Gene3D" id="3.40.390.10">
    <property type="entry name" value="Collagenase (Catalytic Domain)"/>
    <property type="match status" value="1"/>
</dbReference>
<dbReference type="OrthoDB" id="9936463at2759"/>
<dbReference type="EnsemblMetazoa" id="XM_030997277">
    <property type="protein sequence ID" value="XP_030853137"/>
    <property type="gene ID" value="LOC105442236"/>
</dbReference>
<evidence type="ECO:0000259" key="10">
    <source>
        <dbReference type="PROSITE" id="PS50215"/>
    </source>
</evidence>
<dbReference type="Pfam" id="PF17771">
    <property type="entry name" value="ADAMTS_CR_2"/>
    <property type="match status" value="1"/>
</dbReference>
<keyword evidence="3" id="KW-0378">Hydrolase</keyword>
<dbReference type="InterPro" id="IPR041645">
    <property type="entry name" value="ADAMTS_CR_2"/>
</dbReference>
<dbReference type="InParanoid" id="A0A7M7PLA1"/>
<keyword evidence="7" id="KW-0325">Glycoprotein</keyword>
<dbReference type="SUPFAM" id="SSF55486">
    <property type="entry name" value="Metalloproteases ('zincins'), catalytic domain"/>
    <property type="match status" value="1"/>
</dbReference>
<reference evidence="12" key="1">
    <citation type="submission" date="2015-02" db="EMBL/GenBank/DDBJ databases">
        <title>Genome sequencing for Strongylocentrotus purpuratus.</title>
        <authorList>
            <person name="Murali S."/>
            <person name="Liu Y."/>
            <person name="Vee V."/>
            <person name="English A."/>
            <person name="Wang M."/>
            <person name="Skinner E."/>
            <person name="Han Y."/>
            <person name="Muzny D.M."/>
            <person name="Worley K.C."/>
            <person name="Gibbs R.A."/>
        </authorList>
    </citation>
    <scope>NUCLEOTIDE SEQUENCE</scope>
</reference>
<feature type="domain" description="Peptidase M12B" evidence="10">
    <location>
        <begin position="59"/>
        <end position="263"/>
    </location>
</feature>
<proteinExistence type="predicted"/>
<dbReference type="GeneID" id="105442236"/>
<dbReference type="GO" id="GO:0006508">
    <property type="term" value="P:proteolysis"/>
    <property type="evidence" value="ECO:0000318"/>
    <property type="project" value="GO_Central"/>
</dbReference>
<name>A0A7M7PLA1_STRPU</name>
<reference evidence="11" key="2">
    <citation type="submission" date="2021-01" db="UniProtKB">
        <authorList>
            <consortium name="EnsemblMetazoa"/>
        </authorList>
    </citation>
    <scope>IDENTIFICATION</scope>
</reference>
<keyword evidence="5" id="KW-0482">Metalloprotease</keyword>
<dbReference type="PANTHER" id="PTHR11905">
    <property type="entry name" value="ADAM A DISINTEGRIN AND METALLOPROTEASE DOMAIN"/>
    <property type="match status" value="1"/>
</dbReference>
<feature type="binding site" evidence="8">
    <location>
        <position position="206"/>
    </location>
    <ligand>
        <name>Zn(2+)</name>
        <dbReference type="ChEBI" id="CHEBI:29105"/>
        <note>catalytic</note>
    </ligand>
</feature>
<dbReference type="InterPro" id="IPR001590">
    <property type="entry name" value="Peptidase_M12B"/>
</dbReference>
<dbReference type="RefSeq" id="XP_030853137.1">
    <property type="nucleotide sequence ID" value="XM_030997277.1"/>
</dbReference>
<dbReference type="Gene3D" id="3.40.1620.60">
    <property type="match status" value="1"/>
</dbReference>
<comment type="caution">
    <text evidence="8">Lacks conserved residue(s) required for the propagation of feature annotation.</text>
</comment>
<evidence type="ECO:0000256" key="2">
    <source>
        <dbReference type="ARBA" id="ARBA00022723"/>
    </source>
</evidence>
<evidence type="ECO:0000256" key="8">
    <source>
        <dbReference type="PROSITE-ProRule" id="PRU00276"/>
    </source>
</evidence>
<evidence type="ECO:0000256" key="9">
    <source>
        <dbReference type="SAM" id="SignalP"/>
    </source>
</evidence>
<dbReference type="PANTHER" id="PTHR11905:SF159">
    <property type="entry name" value="ADAM METALLOPROTEASE"/>
    <property type="match status" value="1"/>
</dbReference>
<dbReference type="Proteomes" id="UP000007110">
    <property type="component" value="Unassembled WGS sequence"/>
</dbReference>
<evidence type="ECO:0000256" key="7">
    <source>
        <dbReference type="ARBA" id="ARBA00023180"/>
    </source>
</evidence>
<dbReference type="AlphaFoldDB" id="A0A7M7PLA1"/>
<evidence type="ECO:0000313" key="11">
    <source>
        <dbReference type="EnsemblMetazoa" id="XP_030853137"/>
    </source>
</evidence>
<organism evidence="11 12">
    <name type="scientific">Strongylocentrotus purpuratus</name>
    <name type="common">Purple sea urchin</name>
    <dbReference type="NCBI Taxonomy" id="7668"/>
    <lineage>
        <taxon>Eukaryota</taxon>
        <taxon>Metazoa</taxon>
        <taxon>Echinodermata</taxon>
        <taxon>Eleutherozoa</taxon>
        <taxon>Echinozoa</taxon>
        <taxon>Echinoidea</taxon>
        <taxon>Euechinoidea</taxon>
        <taxon>Echinacea</taxon>
        <taxon>Camarodonta</taxon>
        <taxon>Echinidea</taxon>
        <taxon>Strongylocentrotidae</taxon>
        <taxon>Strongylocentrotus</taxon>
    </lineage>
</organism>
<keyword evidence="9" id="KW-0732">Signal</keyword>
<evidence type="ECO:0000256" key="5">
    <source>
        <dbReference type="ARBA" id="ARBA00023049"/>
    </source>
</evidence>
<dbReference type="GO" id="GO:0004222">
    <property type="term" value="F:metalloendopeptidase activity"/>
    <property type="evidence" value="ECO:0000318"/>
    <property type="project" value="GO_Central"/>
</dbReference>